<evidence type="ECO:0000313" key="8">
    <source>
        <dbReference type="EMBL" id="KDN98864.2"/>
    </source>
</evidence>
<protein>
    <submittedName>
        <fullName evidence="8">Molecular chaperone</fullName>
    </submittedName>
</protein>
<dbReference type="InterPro" id="IPR050643">
    <property type="entry name" value="Periplasmic_pilus_chap"/>
</dbReference>
<gene>
    <name evidence="8" type="ORF">BV82_3024</name>
</gene>
<feature type="domain" description="Pili assembly chaperone N-terminal" evidence="6">
    <location>
        <begin position="16"/>
        <end position="124"/>
    </location>
</feature>
<dbReference type="PRINTS" id="PR00969">
    <property type="entry name" value="CHAPERONPILI"/>
</dbReference>
<dbReference type="PANTHER" id="PTHR30251">
    <property type="entry name" value="PILUS ASSEMBLY CHAPERONE"/>
    <property type="match status" value="1"/>
</dbReference>
<evidence type="ECO:0000259" key="6">
    <source>
        <dbReference type="Pfam" id="PF00345"/>
    </source>
</evidence>
<dbReference type="InterPro" id="IPR016147">
    <property type="entry name" value="Pili_assmbl_chaperone_N"/>
</dbReference>
<evidence type="ECO:0000256" key="3">
    <source>
        <dbReference type="ARBA" id="ARBA00022729"/>
    </source>
</evidence>
<proteinExistence type="inferred from homology"/>
<dbReference type="SUPFAM" id="SSF49354">
    <property type="entry name" value="PapD-like"/>
    <property type="match status" value="1"/>
</dbReference>
<keyword evidence="3" id="KW-0732">Signal</keyword>
<dbReference type="InterPro" id="IPR013783">
    <property type="entry name" value="Ig-like_fold"/>
</dbReference>
<dbReference type="Gene3D" id="2.60.40.10">
    <property type="entry name" value="Immunoglobulins"/>
    <property type="match status" value="2"/>
</dbReference>
<keyword evidence="4" id="KW-0574">Periplasm</keyword>
<comment type="similarity">
    <text evidence="2">Belongs to the periplasmic pilus chaperone family.</text>
</comment>
<reference evidence="8 9" key="2">
    <citation type="journal article" date="2016" name="Front. Microbiol.">
        <title>When Genome-Based Approach Meets the 'Old but Good': Revealing Genes Involved in the Antibacterial Activity of Pseudomonas sp. P482 against Soft Rot Pathogens.</title>
        <authorList>
            <person name="Krzyzanowska D.M."/>
            <person name="Ossowicki A."/>
            <person name="Rajewska M."/>
            <person name="Maciag T."/>
            <person name="Jablonska M."/>
            <person name="Obuchowski M."/>
            <person name="Heeb S."/>
            <person name="Jafra S."/>
        </authorList>
    </citation>
    <scope>NUCLEOTIDE SEQUENCE [LARGE SCALE GENOMIC DNA]</scope>
    <source>
        <strain evidence="8 9">P482</strain>
    </source>
</reference>
<reference evidence="8 9" key="1">
    <citation type="journal article" date="2014" name="Genome Announc.">
        <title>Genome Sequence of Pseudomonas sp. Strain P482, a Tomato Rhizosphere Isolate with Broad-Spectrum Antimicrobial Activity.</title>
        <authorList>
            <person name="Krzyzanowska D.M."/>
            <person name="Ossowicki A."/>
            <person name="Jafra S."/>
        </authorList>
    </citation>
    <scope>NUCLEOTIDE SEQUENCE [LARGE SCALE GENOMIC DNA]</scope>
    <source>
        <strain evidence="8 9">P482</strain>
    </source>
</reference>
<feature type="domain" description="Pili assembly chaperone C-terminal" evidence="7">
    <location>
        <begin position="149"/>
        <end position="209"/>
    </location>
</feature>
<name>A0AAP0XA97_9PSED</name>
<organism evidence="8 9">
    <name type="scientific">Pseudomonas donghuensis</name>
    <dbReference type="NCBI Taxonomy" id="1163398"/>
    <lineage>
        <taxon>Bacteria</taxon>
        <taxon>Pseudomonadati</taxon>
        <taxon>Pseudomonadota</taxon>
        <taxon>Gammaproteobacteria</taxon>
        <taxon>Pseudomonadales</taxon>
        <taxon>Pseudomonadaceae</taxon>
        <taxon>Pseudomonas</taxon>
    </lineage>
</organism>
<dbReference type="InterPro" id="IPR016148">
    <property type="entry name" value="Pili_assmbl_chaperone_C"/>
</dbReference>
<evidence type="ECO:0000259" key="7">
    <source>
        <dbReference type="Pfam" id="PF02753"/>
    </source>
</evidence>
<dbReference type="GO" id="GO:0030288">
    <property type="term" value="C:outer membrane-bounded periplasmic space"/>
    <property type="evidence" value="ECO:0007669"/>
    <property type="project" value="InterPro"/>
</dbReference>
<sequence>MFSTTARADITFDGFTRFIFEGKQKQLPVIIVNQGNQPALVQVKLDWGDKQGTGELPMAVSKPLLLIPANSKASTDILYQGVGLPDDRESFLLLKVLQIPKKTVDSNAMAIALQHNLKLFYRPPLPGSVSAGVEQLHWSPAAAGRYRARNDSPYYLTLTEVALLDQSGVACGQAIDHLMIAPFSSYSLNVKGCDRPVSQVAYAFISDAGLSHARRSNL</sequence>
<keyword evidence="9" id="KW-1185">Reference proteome</keyword>
<dbReference type="InterPro" id="IPR036316">
    <property type="entry name" value="Pili_assmbl_chap_C_dom_sf"/>
</dbReference>
<dbReference type="Pfam" id="PF02753">
    <property type="entry name" value="PapD_C"/>
    <property type="match status" value="1"/>
</dbReference>
<evidence type="ECO:0000256" key="4">
    <source>
        <dbReference type="ARBA" id="ARBA00022764"/>
    </source>
</evidence>
<evidence type="ECO:0000256" key="5">
    <source>
        <dbReference type="ARBA" id="ARBA00023186"/>
    </source>
</evidence>
<dbReference type="EMBL" id="CP071706">
    <property type="protein sequence ID" value="KDN98864.2"/>
    <property type="molecule type" value="Genomic_DNA"/>
</dbReference>
<accession>A0AAP0XA97</accession>
<dbReference type="PANTHER" id="PTHR30251:SF2">
    <property type="entry name" value="FIMBRIAL CHAPERONE YADV-RELATED"/>
    <property type="match status" value="1"/>
</dbReference>
<evidence type="ECO:0000313" key="9">
    <source>
        <dbReference type="Proteomes" id="UP000027121"/>
    </source>
</evidence>
<dbReference type="KEGG" id="pdw:BV82_3024"/>
<dbReference type="InterPro" id="IPR008962">
    <property type="entry name" value="PapD-like_sf"/>
</dbReference>
<evidence type="ECO:0000256" key="1">
    <source>
        <dbReference type="ARBA" id="ARBA00004418"/>
    </source>
</evidence>
<dbReference type="AlphaFoldDB" id="A0AAP0XA97"/>
<dbReference type="InterPro" id="IPR001829">
    <property type="entry name" value="Pili_assmbl_chaperone_bac"/>
</dbReference>
<keyword evidence="5" id="KW-0143">Chaperone</keyword>
<dbReference type="Pfam" id="PF00345">
    <property type="entry name" value="PapD_N"/>
    <property type="match status" value="1"/>
</dbReference>
<dbReference type="SUPFAM" id="SSF49584">
    <property type="entry name" value="Periplasmic chaperone C-domain"/>
    <property type="match status" value="1"/>
</dbReference>
<evidence type="ECO:0000256" key="2">
    <source>
        <dbReference type="ARBA" id="ARBA00007399"/>
    </source>
</evidence>
<dbReference type="Proteomes" id="UP000027121">
    <property type="component" value="Chromosome"/>
</dbReference>
<dbReference type="GO" id="GO:0071555">
    <property type="term" value="P:cell wall organization"/>
    <property type="evidence" value="ECO:0007669"/>
    <property type="project" value="InterPro"/>
</dbReference>
<comment type="subcellular location">
    <subcellularLocation>
        <location evidence="1">Periplasm</location>
    </subcellularLocation>
</comment>